<dbReference type="PANTHER" id="PTHR11913">
    <property type="entry name" value="COFILIN-RELATED"/>
    <property type="match status" value="1"/>
</dbReference>
<name>A0AAW1S172_9CHLO</name>
<dbReference type="Pfam" id="PF00241">
    <property type="entry name" value="Cofilin_ADF"/>
    <property type="match status" value="1"/>
</dbReference>
<evidence type="ECO:0000313" key="6">
    <source>
        <dbReference type="Proteomes" id="UP001438707"/>
    </source>
</evidence>
<feature type="compositionally biased region" description="Low complexity" evidence="3">
    <location>
        <begin position="103"/>
        <end position="130"/>
    </location>
</feature>
<dbReference type="GO" id="GO:0030042">
    <property type="term" value="P:actin filament depolymerization"/>
    <property type="evidence" value="ECO:0007669"/>
    <property type="project" value="InterPro"/>
</dbReference>
<dbReference type="InterPro" id="IPR029006">
    <property type="entry name" value="ADF-H/Gelsolin-like_dom_sf"/>
</dbReference>
<dbReference type="SUPFAM" id="SSF55753">
    <property type="entry name" value="Actin depolymerizing proteins"/>
    <property type="match status" value="1"/>
</dbReference>
<dbReference type="Proteomes" id="UP001438707">
    <property type="component" value="Unassembled WGS sequence"/>
</dbReference>
<feature type="domain" description="ADF-H" evidence="4">
    <location>
        <begin position="189"/>
        <end position="323"/>
    </location>
</feature>
<comment type="caution">
    <text evidence="5">The sequence shown here is derived from an EMBL/GenBank/DDBJ whole genome shotgun (WGS) entry which is preliminary data.</text>
</comment>
<evidence type="ECO:0000259" key="4">
    <source>
        <dbReference type="PROSITE" id="PS51263"/>
    </source>
</evidence>
<evidence type="ECO:0000313" key="5">
    <source>
        <dbReference type="EMBL" id="KAK9840090.1"/>
    </source>
</evidence>
<organism evidence="5 6">
    <name type="scientific">Apatococcus lobatus</name>
    <dbReference type="NCBI Taxonomy" id="904363"/>
    <lineage>
        <taxon>Eukaryota</taxon>
        <taxon>Viridiplantae</taxon>
        <taxon>Chlorophyta</taxon>
        <taxon>core chlorophytes</taxon>
        <taxon>Trebouxiophyceae</taxon>
        <taxon>Chlorellales</taxon>
        <taxon>Chlorellaceae</taxon>
        <taxon>Apatococcus</taxon>
    </lineage>
</organism>
<protein>
    <recommendedName>
        <fullName evidence="4">ADF-H domain-containing protein</fullName>
    </recommendedName>
</protein>
<evidence type="ECO:0000256" key="2">
    <source>
        <dbReference type="ARBA" id="ARBA00023203"/>
    </source>
</evidence>
<dbReference type="AlphaFoldDB" id="A0AAW1S172"/>
<dbReference type="GO" id="GO:0015629">
    <property type="term" value="C:actin cytoskeleton"/>
    <property type="evidence" value="ECO:0007669"/>
    <property type="project" value="InterPro"/>
</dbReference>
<keyword evidence="6" id="KW-1185">Reference proteome</keyword>
<dbReference type="PROSITE" id="PS51263">
    <property type="entry name" value="ADF_H"/>
    <property type="match status" value="1"/>
</dbReference>
<feature type="compositionally biased region" description="Pro residues" evidence="3">
    <location>
        <begin position="146"/>
        <end position="155"/>
    </location>
</feature>
<reference evidence="5 6" key="1">
    <citation type="journal article" date="2024" name="Nat. Commun.">
        <title>Phylogenomics reveals the evolutionary origins of lichenization in chlorophyte algae.</title>
        <authorList>
            <person name="Puginier C."/>
            <person name="Libourel C."/>
            <person name="Otte J."/>
            <person name="Skaloud P."/>
            <person name="Haon M."/>
            <person name="Grisel S."/>
            <person name="Petersen M."/>
            <person name="Berrin J.G."/>
            <person name="Delaux P.M."/>
            <person name="Dal Grande F."/>
            <person name="Keller J."/>
        </authorList>
    </citation>
    <scope>NUCLEOTIDE SEQUENCE [LARGE SCALE GENOMIC DNA]</scope>
    <source>
        <strain evidence="5 6">SAG 2145</strain>
    </source>
</reference>
<dbReference type="InterPro" id="IPR002108">
    <property type="entry name" value="ADF-H"/>
</dbReference>
<keyword evidence="2" id="KW-0009">Actin-binding</keyword>
<dbReference type="EMBL" id="JALJOS010000004">
    <property type="protein sequence ID" value="KAK9840090.1"/>
    <property type="molecule type" value="Genomic_DNA"/>
</dbReference>
<dbReference type="SMART" id="SM00102">
    <property type="entry name" value="ADF"/>
    <property type="match status" value="1"/>
</dbReference>
<sequence>MPTALSSGKEASMAGVLRTCKEALEEALISSSDFDVVKTAFLRAQSIKAGLDAGFILPEDYAQVKHVFLSSLHGISSNDLHAAIQAFGQQSHAQLDSAPGKEPSQYQSHPASQQQPPSTPARPASAAEASTPQRQSHAQSSASTPAAPPPPPPSPGSALGQPRTSQTEIPTNIPKMGGRRLPQAQGTSMSGISVGDDAINLYYFMKAKSTYRWATWRINDAGNEVVISNVGDKDSNYRDFVGVLPPNDCRYGVYDFQYTNSDNCIFNKLVFLSWAPDRAKIKSKMMYASTKDFFKGFLDGLSIELQASEPDDVTEENIEESVRSVLTRQ</sequence>
<dbReference type="Gene3D" id="3.40.20.10">
    <property type="entry name" value="Severin"/>
    <property type="match status" value="1"/>
</dbReference>
<dbReference type="CDD" id="cd11286">
    <property type="entry name" value="ADF_cofilin_like"/>
    <property type="match status" value="1"/>
</dbReference>
<evidence type="ECO:0000256" key="1">
    <source>
        <dbReference type="ARBA" id="ARBA00006844"/>
    </source>
</evidence>
<dbReference type="GO" id="GO:0003779">
    <property type="term" value="F:actin binding"/>
    <property type="evidence" value="ECO:0007669"/>
    <property type="project" value="UniProtKB-KW"/>
</dbReference>
<evidence type="ECO:0000256" key="3">
    <source>
        <dbReference type="SAM" id="MobiDB-lite"/>
    </source>
</evidence>
<gene>
    <name evidence="5" type="ORF">WJX74_003162</name>
</gene>
<dbReference type="InterPro" id="IPR017904">
    <property type="entry name" value="ADF/Cofilin"/>
</dbReference>
<accession>A0AAW1S172</accession>
<feature type="region of interest" description="Disordered" evidence="3">
    <location>
        <begin position="90"/>
        <end position="190"/>
    </location>
</feature>
<proteinExistence type="inferred from homology"/>
<comment type="similarity">
    <text evidence="1">Belongs to the actin-binding proteins ADF family.</text>
</comment>